<dbReference type="OrthoDB" id="440553at2759"/>
<sequence>MESGIFRFFNFIFNFFQHFKKSQKTFKQPDIEKNEINEEKRDEQSAETDAPCQISYRRAVFMVAFYFYLNFVNFVDDFILMAILPIIIEDFHSTIIRFQLIFLGFLCSRMIISPFLTGAIPRYKQKMVLCIGLLFYSVLAFGCTYIPQQGFWLFLLVRLFVSSMAESCLGMVPVMIGDIFRPDQRTRMLGFYTCTNAFCCMLACIFGASAIDLASSNWRYALRITPAFGLFGLLLAIIIVKDPREGMEDEDDESDIPESKSNCCSDLKQLLTSILQVALNVIFL</sequence>
<feature type="domain" description="Major facilitator superfamily (MFS) profile" evidence="8">
    <location>
        <begin position="62"/>
        <end position="284"/>
    </location>
</feature>
<evidence type="ECO:0000256" key="5">
    <source>
        <dbReference type="ARBA" id="ARBA00023136"/>
    </source>
</evidence>
<reference evidence="10" key="1">
    <citation type="submission" date="2025-08" db="UniProtKB">
        <authorList>
            <consortium name="RefSeq"/>
        </authorList>
    </citation>
    <scope>IDENTIFICATION</scope>
    <source>
        <strain evidence="10">Nigerian</strain>
        <tissue evidence="10">Liver and blood</tissue>
    </source>
</reference>
<evidence type="ECO:0000259" key="8">
    <source>
        <dbReference type="PROSITE" id="PS50850"/>
    </source>
</evidence>
<dbReference type="RefSeq" id="XP_031754098.1">
    <property type="nucleotide sequence ID" value="XM_031898238.1"/>
</dbReference>
<dbReference type="SUPFAM" id="SSF103473">
    <property type="entry name" value="MFS general substrate transporter"/>
    <property type="match status" value="1"/>
</dbReference>
<evidence type="ECO:0000256" key="2">
    <source>
        <dbReference type="ARBA" id="ARBA00022448"/>
    </source>
</evidence>
<organism evidence="9 10">
    <name type="scientific">Xenopus tropicalis</name>
    <name type="common">Western clawed frog</name>
    <name type="synonym">Silurana tropicalis</name>
    <dbReference type="NCBI Taxonomy" id="8364"/>
    <lineage>
        <taxon>Eukaryota</taxon>
        <taxon>Metazoa</taxon>
        <taxon>Chordata</taxon>
        <taxon>Craniata</taxon>
        <taxon>Vertebrata</taxon>
        <taxon>Euteleostomi</taxon>
        <taxon>Amphibia</taxon>
        <taxon>Batrachia</taxon>
        <taxon>Anura</taxon>
        <taxon>Pipoidea</taxon>
        <taxon>Pipidae</taxon>
        <taxon>Xenopodinae</taxon>
        <taxon>Xenopus</taxon>
        <taxon>Silurana</taxon>
    </lineage>
</organism>
<keyword evidence="3 7" id="KW-0812">Transmembrane</keyword>
<comment type="subcellular location">
    <subcellularLocation>
        <location evidence="1">Membrane</location>
        <topology evidence="1">Multi-pass membrane protein</topology>
    </subcellularLocation>
</comment>
<evidence type="ECO:0000313" key="11">
    <source>
        <dbReference type="Xenbase" id="XB-GENE-29095239"/>
    </source>
</evidence>
<accession>A0A8J1J8B3</accession>
<keyword evidence="9" id="KW-1185">Reference proteome</keyword>
<keyword evidence="4 7" id="KW-1133">Transmembrane helix</keyword>
<evidence type="ECO:0000256" key="3">
    <source>
        <dbReference type="ARBA" id="ARBA00022692"/>
    </source>
</evidence>
<gene>
    <name evidence="10 11" type="primary">LOC116409562</name>
</gene>
<dbReference type="InterPro" id="IPR036259">
    <property type="entry name" value="MFS_trans_sf"/>
</dbReference>
<evidence type="ECO:0000313" key="10">
    <source>
        <dbReference type="RefSeq" id="XP_031754098.1"/>
    </source>
</evidence>
<dbReference type="PANTHER" id="PTHR23505:SF99">
    <property type="entry name" value="PROTEIN SPINSTER HOMOLOG 1-LIKE"/>
    <property type="match status" value="1"/>
</dbReference>
<dbReference type="AGR" id="Xenbase:XB-GENE-29095239"/>
<protein>
    <submittedName>
        <fullName evidence="10">Protein spinster homolog 1-like</fullName>
    </submittedName>
</protein>
<proteinExistence type="inferred from homology"/>
<dbReference type="PROSITE" id="PS50850">
    <property type="entry name" value="MFS"/>
    <property type="match status" value="1"/>
</dbReference>
<feature type="transmembrane region" description="Helical" evidence="7">
    <location>
        <begin position="65"/>
        <end position="88"/>
    </location>
</feature>
<dbReference type="InterPro" id="IPR011701">
    <property type="entry name" value="MFS"/>
</dbReference>
<evidence type="ECO:0000256" key="7">
    <source>
        <dbReference type="SAM" id="Phobius"/>
    </source>
</evidence>
<dbReference type="GO" id="GO:0022857">
    <property type="term" value="F:transmembrane transporter activity"/>
    <property type="evidence" value="ECO:0007669"/>
    <property type="project" value="InterPro"/>
</dbReference>
<dbReference type="Proteomes" id="UP000008143">
    <property type="component" value="Chromosome 3"/>
</dbReference>
<feature type="transmembrane region" description="Helical" evidence="7">
    <location>
        <begin position="189"/>
        <end position="208"/>
    </location>
</feature>
<comment type="similarity">
    <text evidence="6">Belongs to the major facilitator superfamily. Spinster (TC 2.A.1.49) family.</text>
</comment>
<dbReference type="Pfam" id="PF07690">
    <property type="entry name" value="MFS_1"/>
    <property type="match status" value="1"/>
</dbReference>
<keyword evidence="2" id="KW-0813">Transport</keyword>
<dbReference type="KEGG" id="xtr:116409562"/>
<feature type="transmembrane region" description="Helical" evidence="7">
    <location>
        <begin position="220"/>
        <end position="240"/>
    </location>
</feature>
<dbReference type="InterPro" id="IPR020846">
    <property type="entry name" value="MFS_dom"/>
</dbReference>
<dbReference type="InterPro" id="IPR044770">
    <property type="entry name" value="MFS_spinster-like"/>
</dbReference>
<evidence type="ECO:0000256" key="6">
    <source>
        <dbReference type="ARBA" id="ARBA00024338"/>
    </source>
</evidence>
<dbReference type="Gene3D" id="1.20.1250.20">
    <property type="entry name" value="MFS general substrate transporter like domains"/>
    <property type="match status" value="1"/>
</dbReference>
<evidence type="ECO:0000256" key="1">
    <source>
        <dbReference type="ARBA" id="ARBA00004141"/>
    </source>
</evidence>
<evidence type="ECO:0000256" key="4">
    <source>
        <dbReference type="ARBA" id="ARBA00022989"/>
    </source>
</evidence>
<dbReference type="OMA" id="HFMENAY"/>
<feature type="transmembrane region" description="Helical" evidence="7">
    <location>
        <begin position="128"/>
        <end position="147"/>
    </location>
</feature>
<dbReference type="GO" id="GO:0016020">
    <property type="term" value="C:membrane"/>
    <property type="evidence" value="ECO:0007669"/>
    <property type="project" value="UniProtKB-SubCell"/>
</dbReference>
<dbReference type="PANTHER" id="PTHR23505">
    <property type="entry name" value="SPINSTER"/>
    <property type="match status" value="1"/>
</dbReference>
<dbReference type="GeneID" id="116409562"/>
<keyword evidence="5 7" id="KW-0472">Membrane</keyword>
<dbReference type="AlphaFoldDB" id="A0A8J1J8B3"/>
<feature type="transmembrane region" description="Helical" evidence="7">
    <location>
        <begin position="153"/>
        <end position="177"/>
    </location>
</feature>
<name>A0A8J1J8B3_XENTR</name>
<dbReference type="Xenbase" id="XB-GENE-29095239">
    <property type="gene designation" value="LOC116409562"/>
</dbReference>
<feature type="transmembrane region" description="Helical" evidence="7">
    <location>
        <begin position="94"/>
        <end position="116"/>
    </location>
</feature>
<evidence type="ECO:0000313" key="9">
    <source>
        <dbReference type="Proteomes" id="UP000008143"/>
    </source>
</evidence>